<keyword evidence="3" id="KW-1185">Reference proteome</keyword>
<dbReference type="VEuPathDB" id="FungiDB:ASPTUDRAFT_751378"/>
<proteinExistence type="predicted"/>
<dbReference type="AlphaFoldDB" id="A0A1L9MYG5"/>
<name>A0A1L9MYG5_ASPTC</name>
<feature type="transmembrane region" description="Helical" evidence="1">
    <location>
        <begin position="65"/>
        <end position="87"/>
    </location>
</feature>
<evidence type="ECO:0000313" key="3">
    <source>
        <dbReference type="Proteomes" id="UP000184304"/>
    </source>
</evidence>
<keyword evidence="1" id="KW-0472">Membrane</keyword>
<protein>
    <submittedName>
        <fullName evidence="2">Uncharacterized protein</fullName>
    </submittedName>
</protein>
<evidence type="ECO:0000313" key="2">
    <source>
        <dbReference type="EMBL" id="OJI82058.1"/>
    </source>
</evidence>
<dbReference type="EMBL" id="KV878205">
    <property type="protein sequence ID" value="OJI82058.1"/>
    <property type="molecule type" value="Genomic_DNA"/>
</dbReference>
<sequence>MVAQPFDATVERCSLYAELQSERGVWNLTPQRCARIDESGGSVHMTVSIPDWCGTACFHGWRNRAILWFVSFMILYAFEYDGIVAFAGMAAGWKLMRCTAVRPSPDLPRWRTNVASGVTPVVIIKITTGSISIAVGSQLSVHYFGGLKDGICVSSIVARGVSVCHMLMGIYCGMGTVTCRYVWISYILLFQYPMRLPAAQAWRELHWLRLHCRR</sequence>
<gene>
    <name evidence="2" type="ORF">ASPTUDRAFT_751378</name>
</gene>
<evidence type="ECO:0000256" key="1">
    <source>
        <dbReference type="SAM" id="Phobius"/>
    </source>
</evidence>
<keyword evidence="1" id="KW-0812">Transmembrane</keyword>
<dbReference type="Proteomes" id="UP000184304">
    <property type="component" value="Unassembled WGS sequence"/>
</dbReference>
<reference evidence="3" key="1">
    <citation type="journal article" date="2017" name="Genome Biol.">
        <title>Comparative genomics reveals high biological diversity and specific adaptations in the industrially and medically important fungal genus Aspergillus.</title>
        <authorList>
            <person name="de Vries R.P."/>
            <person name="Riley R."/>
            <person name="Wiebenga A."/>
            <person name="Aguilar-Osorio G."/>
            <person name="Amillis S."/>
            <person name="Uchima C.A."/>
            <person name="Anderluh G."/>
            <person name="Asadollahi M."/>
            <person name="Askin M."/>
            <person name="Barry K."/>
            <person name="Battaglia E."/>
            <person name="Bayram O."/>
            <person name="Benocci T."/>
            <person name="Braus-Stromeyer S.A."/>
            <person name="Caldana C."/>
            <person name="Canovas D."/>
            <person name="Cerqueira G.C."/>
            <person name="Chen F."/>
            <person name="Chen W."/>
            <person name="Choi C."/>
            <person name="Clum A."/>
            <person name="Dos Santos R.A."/>
            <person name="Damasio A.R."/>
            <person name="Diallinas G."/>
            <person name="Emri T."/>
            <person name="Fekete E."/>
            <person name="Flipphi M."/>
            <person name="Freyberg S."/>
            <person name="Gallo A."/>
            <person name="Gournas C."/>
            <person name="Habgood R."/>
            <person name="Hainaut M."/>
            <person name="Harispe M.L."/>
            <person name="Henrissat B."/>
            <person name="Hilden K.S."/>
            <person name="Hope R."/>
            <person name="Hossain A."/>
            <person name="Karabika E."/>
            <person name="Karaffa L."/>
            <person name="Karanyi Z."/>
            <person name="Krasevec N."/>
            <person name="Kuo A."/>
            <person name="Kusch H."/>
            <person name="LaButti K."/>
            <person name="Lagendijk E.L."/>
            <person name="Lapidus A."/>
            <person name="Levasseur A."/>
            <person name="Lindquist E."/>
            <person name="Lipzen A."/>
            <person name="Logrieco A.F."/>
            <person name="MacCabe A."/>
            <person name="Maekelae M.R."/>
            <person name="Malavazi I."/>
            <person name="Melin P."/>
            <person name="Meyer V."/>
            <person name="Mielnichuk N."/>
            <person name="Miskei M."/>
            <person name="Molnar A.P."/>
            <person name="Mule G."/>
            <person name="Ngan C.Y."/>
            <person name="Orejas M."/>
            <person name="Orosz E."/>
            <person name="Ouedraogo J.P."/>
            <person name="Overkamp K.M."/>
            <person name="Park H.-S."/>
            <person name="Perrone G."/>
            <person name="Piumi F."/>
            <person name="Punt P.J."/>
            <person name="Ram A.F."/>
            <person name="Ramon A."/>
            <person name="Rauscher S."/>
            <person name="Record E."/>
            <person name="Riano-Pachon D.M."/>
            <person name="Robert V."/>
            <person name="Roehrig J."/>
            <person name="Ruller R."/>
            <person name="Salamov A."/>
            <person name="Salih N.S."/>
            <person name="Samson R.A."/>
            <person name="Sandor E."/>
            <person name="Sanguinetti M."/>
            <person name="Schuetze T."/>
            <person name="Sepcic K."/>
            <person name="Shelest E."/>
            <person name="Sherlock G."/>
            <person name="Sophianopoulou V."/>
            <person name="Squina F.M."/>
            <person name="Sun H."/>
            <person name="Susca A."/>
            <person name="Todd R.B."/>
            <person name="Tsang A."/>
            <person name="Unkles S.E."/>
            <person name="van de Wiele N."/>
            <person name="van Rossen-Uffink D."/>
            <person name="Oliveira J.V."/>
            <person name="Vesth T.C."/>
            <person name="Visser J."/>
            <person name="Yu J.-H."/>
            <person name="Zhou M."/>
            <person name="Andersen M.R."/>
            <person name="Archer D.B."/>
            <person name="Baker S.E."/>
            <person name="Benoit I."/>
            <person name="Brakhage A.A."/>
            <person name="Braus G.H."/>
            <person name="Fischer R."/>
            <person name="Frisvad J.C."/>
            <person name="Goldman G.H."/>
            <person name="Houbraken J."/>
            <person name="Oakley B."/>
            <person name="Pocsi I."/>
            <person name="Scazzocchio C."/>
            <person name="Seiboth B."/>
            <person name="vanKuyk P.A."/>
            <person name="Wortman J."/>
            <person name="Dyer P.S."/>
            <person name="Grigoriev I.V."/>
        </authorList>
    </citation>
    <scope>NUCLEOTIDE SEQUENCE [LARGE SCALE GENOMIC DNA]</scope>
    <source>
        <strain evidence="3">CBS 134.48</strain>
    </source>
</reference>
<accession>A0A1L9MYG5</accession>
<organism evidence="2 3">
    <name type="scientific">Aspergillus tubingensis (strain CBS 134.48)</name>
    <dbReference type="NCBI Taxonomy" id="767770"/>
    <lineage>
        <taxon>Eukaryota</taxon>
        <taxon>Fungi</taxon>
        <taxon>Dikarya</taxon>
        <taxon>Ascomycota</taxon>
        <taxon>Pezizomycotina</taxon>
        <taxon>Eurotiomycetes</taxon>
        <taxon>Eurotiomycetidae</taxon>
        <taxon>Eurotiales</taxon>
        <taxon>Aspergillaceae</taxon>
        <taxon>Aspergillus</taxon>
        <taxon>Aspergillus subgen. Circumdati</taxon>
    </lineage>
</organism>
<keyword evidence="1" id="KW-1133">Transmembrane helix</keyword>